<dbReference type="Gene3D" id="3.40.50.2300">
    <property type="match status" value="1"/>
</dbReference>
<dbReference type="SUPFAM" id="SSF52172">
    <property type="entry name" value="CheY-like"/>
    <property type="match status" value="1"/>
</dbReference>
<dbReference type="GO" id="GO:0000160">
    <property type="term" value="P:phosphorelay signal transduction system"/>
    <property type="evidence" value="ECO:0007669"/>
    <property type="project" value="InterPro"/>
</dbReference>
<organism evidence="3 4">
    <name type="scientific">Virgisporangium ochraceum</name>
    <dbReference type="NCBI Taxonomy" id="65505"/>
    <lineage>
        <taxon>Bacteria</taxon>
        <taxon>Bacillati</taxon>
        <taxon>Actinomycetota</taxon>
        <taxon>Actinomycetes</taxon>
        <taxon>Micromonosporales</taxon>
        <taxon>Micromonosporaceae</taxon>
        <taxon>Virgisporangium</taxon>
    </lineage>
</organism>
<dbReference type="InterPro" id="IPR052893">
    <property type="entry name" value="TCS_response_regulator"/>
</dbReference>
<accession>A0A8J4EHC5</accession>
<evidence type="ECO:0000256" key="1">
    <source>
        <dbReference type="PROSITE-ProRule" id="PRU00169"/>
    </source>
</evidence>
<dbReference type="AlphaFoldDB" id="A0A8J4EHC5"/>
<dbReference type="CDD" id="cd17557">
    <property type="entry name" value="REC_Rcp-like"/>
    <property type="match status" value="1"/>
</dbReference>
<dbReference type="InterPro" id="IPR011006">
    <property type="entry name" value="CheY-like_superfamily"/>
</dbReference>
<dbReference type="PANTHER" id="PTHR44520">
    <property type="entry name" value="RESPONSE REGULATOR RCP1-RELATED"/>
    <property type="match status" value="1"/>
</dbReference>
<proteinExistence type="predicted"/>
<dbReference type="Pfam" id="PF00072">
    <property type="entry name" value="Response_reg"/>
    <property type="match status" value="1"/>
</dbReference>
<evidence type="ECO:0000313" key="4">
    <source>
        <dbReference type="Proteomes" id="UP000635606"/>
    </source>
</evidence>
<evidence type="ECO:0000313" key="3">
    <source>
        <dbReference type="EMBL" id="GIJ72057.1"/>
    </source>
</evidence>
<dbReference type="EMBL" id="BOPH01000095">
    <property type="protein sequence ID" value="GIJ72057.1"/>
    <property type="molecule type" value="Genomic_DNA"/>
</dbReference>
<evidence type="ECO:0000259" key="2">
    <source>
        <dbReference type="PROSITE" id="PS50110"/>
    </source>
</evidence>
<name>A0A8J4EHC5_9ACTN</name>
<feature type="modified residue" description="4-aspartylphosphate" evidence="1">
    <location>
        <position position="65"/>
    </location>
</feature>
<sequence length="145" mass="16644">MPTRVLLVEDNPTDLELALLAFDRGGFANPVDVVRDGAEALEYLYREGRYADRGPHDEPRLVLLDVKLPLVDGPEVLRRIKKDPRTRHLPVVMLTTSTEDIDLRRCYEYGANSYIVKPVDMERFFRAVQDIGTYWLELNKTEAPA</sequence>
<dbReference type="PANTHER" id="PTHR44520:SF1">
    <property type="entry name" value="TWO-COMPONENT SYSTEM REGULATORY PROTEIN"/>
    <property type="match status" value="1"/>
</dbReference>
<gene>
    <name evidence="3" type="ORF">Voc01_069740</name>
</gene>
<reference evidence="3" key="1">
    <citation type="submission" date="2021-01" db="EMBL/GenBank/DDBJ databases">
        <title>Whole genome shotgun sequence of Virgisporangium ochraceum NBRC 16418.</title>
        <authorList>
            <person name="Komaki H."/>
            <person name="Tamura T."/>
        </authorList>
    </citation>
    <scope>NUCLEOTIDE SEQUENCE</scope>
    <source>
        <strain evidence="3">NBRC 16418</strain>
    </source>
</reference>
<protein>
    <submittedName>
        <fullName evidence="3">Response regulator</fullName>
    </submittedName>
</protein>
<feature type="domain" description="Response regulatory" evidence="2">
    <location>
        <begin position="4"/>
        <end position="132"/>
    </location>
</feature>
<dbReference type="PROSITE" id="PS50110">
    <property type="entry name" value="RESPONSE_REGULATORY"/>
    <property type="match status" value="1"/>
</dbReference>
<dbReference type="Proteomes" id="UP000635606">
    <property type="component" value="Unassembled WGS sequence"/>
</dbReference>
<dbReference type="RefSeq" id="WP_203931915.1">
    <property type="nucleotide sequence ID" value="NZ_BOPH01000095.1"/>
</dbReference>
<keyword evidence="4" id="KW-1185">Reference proteome</keyword>
<dbReference type="SMART" id="SM00448">
    <property type="entry name" value="REC"/>
    <property type="match status" value="1"/>
</dbReference>
<dbReference type="InterPro" id="IPR001789">
    <property type="entry name" value="Sig_transdc_resp-reg_receiver"/>
</dbReference>
<keyword evidence="1" id="KW-0597">Phosphoprotein</keyword>
<comment type="caution">
    <text evidence="3">The sequence shown here is derived from an EMBL/GenBank/DDBJ whole genome shotgun (WGS) entry which is preliminary data.</text>
</comment>